<dbReference type="InterPro" id="IPR026082">
    <property type="entry name" value="ABCA"/>
</dbReference>
<reference evidence="10" key="1">
    <citation type="submission" date="2020-11" db="EMBL/GenBank/DDBJ databases">
        <authorList>
            <person name="Whiteford S."/>
        </authorList>
    </citation>
    <scope>NUCLEOTIDE SEQUENCE</scope>
</reference>
<dbReference type="GO" id="GO:0016887">
    <property type="term" value="F:ATP hydrolysis activity"/>
    <property type="evidence" value="ECO:0007669"/>
    <property type="project" value="InterPro"/>
</dbReference>
<feature type="compositionally biased region" description="Polar residues" evidence="7">
    <location>
        <begin position="753"/>
        <end position="763"/>
    </location>
</feature>
<dbReference type="GO" id="GO:0140359">
    <property type="term" value="F:ABC-type transporter activity"/>
    <property type="evidence" value="ECO:0007669"/>
    <property type="project" value="InterPro"/>
</dbReference>
<evidence type="ECO:0000256" key="5">
    <source>
        <dbReference type="ARBA" id="ARBA00022989"/>
    </source>
</evidence>
<comment type="caution">
    <text evidence="10">The sequence shown here is derived from an EMBL/GenBank/DDBJ whole genome shotgun (WGS) entry which is preliminary data.</text>
</comment>
<evidence type="ECO:0000313" key="11">
    <source>
        <dbReference type="Proteomes" id="UP000653454"/>
    </source>
</evidence>
<dbReference type="GO" id="GO:0005524">
    <property type="term" value="F:ATP binding"/>
    <property type="evidence" value="ECO:0007669"/>
    <property type="project" value="UniProtKB-KW"/>
</dbReference>
<comment type="subcellular location">
    <subcellularLocation>
        <location evidence="1">Membrane</location>
        <topology evidence="1">Multi-pass membrane protein</topology>
    </subcellularLocation>
</comment>
<dbReference type="SUPFAM" id="SSF52540">
    <property type="entry name" value="P-loop containing nucleoside triphosphate hydrolases"/>
    <property type="match status" value="2"/>
</dbReference>
<dbReference type="InterPro" id="IPR013525">
    <property type="entry name" value="ABC2_TM"/>
</dbReference>
<accession>A0A8S4FMI6</accession>
<evidence type="ECO:0000313" key="10">
    <source>
        <dbReference type="EMBL" id="CAG9128616.1"/>
    </source>
</evidence>
<feature type="compositionally biased region" description="Polar residues" evidence="7">
    <location>
        <begin position="719"/>
        <end position="729"/>
    </location>
</feature>
<dbReference type="GO" id="GO:0005319">
    <property type="term" value="F:lipid transporter activity"/>
    <property type="evidence" value="ECO:0007669"/>
    <property type="project" value="TreeGrafter"/>
</dbReference>
<dbReference type="Proteomes" id="UP000653454">
    <property type="component" value="Unassembled WGS sequence"/>
</dbReference>
<feature type="transmembrane region" description="Helical" evidence="8">
    <location>
        <begin position="190"/>
        <end position="212"/>
    </location>
</feature>
<organism evidence="10 11">
    <name type="scientific">Plutella xylostella</name>
    <name type="common">Diamondback moth</name>
    <name type="synonym">Plutella maculipennis</name>
    <dbReference type="NCBI Taxonomy" id="51655"/>
    <lineage>
        <taxon>Eukaryota</taxon>
        <taxon>Metazoa</taxon>
        <taxon>Ecdysozoa</taxon>
        <taxon>Arthropoda</taxon>
        <taxon>Hexapoda</taxon>
        <taxon>Insecta</taxon>
        <taxon>Pterygota</taxon>
        <taxon>Neoptera</taxon>
        <taxon>Endopterygota</taxon>
        <taxon>Lepidoptera</taxon>
        <taxon>Glossata</taxon>
        <taxon>Ditrysia</taxon>
        <taxon>Yponomeutoidea</taxon>
        <taxon>Plutellidae</taxon>
        <taxon>Plutella</taxon>
    </lineage>
</organism>
<feature type="region of interest" description="Disordered" evidence="7">
    <location>
        <begin position="1033"/>
        <end position="1064"/>
    </location>
</feature>
<dbReference type="InterPro" id="IPR003959">
    <property type="entry name" value="ATPase_AAA_core"/>
</dbReference>
<gene>
    <name evidence="10" type="ORF">PLXY2_LOCUS9216</name>
</gene>
<dbReference type="EMBL" id="CAJHNJ030000036">
    <property type="protein sequence ID" value="CAG9128616.1"/>
    <property type="molecule type" value="Genomic_DNA"/>
</dbReference>
<proteinExistence type="predicted"/>
<dbReference type="PROSITE" id="PS50893">
    <property type="entry name" value="ABC_TRANSPORTER_2"/>
    <property type="match status" value="1"/>
</dbReference>
<evidence type="ECO:0000259" key="9">
    <source>
        <dbReference type="PROSITE" id="PS50893"/>
    </source>
</evidence>
<feature type="transmembrane region" description="Helical" evidence="8">
    <location>
        <begin position="270"/>
        <end position="288"/>
    </location>
</feature>
<keyword evidence="5 8" id="KW-1133">Transmembrane helix</keyword>
<keyword evidence="11" id="KW-1185">Reference proteome</keyword>
<dbReference type="Pfam" id="PF13304">
    <property type="entry name" value="AAA_21"/>
    <property type="match status" value="1"/>
</dbReference>
<feature type="transmembrane region" description="Helical" evidence="8">
    <location>
        <begin position="300"/>
        <end position="323"/>
    </location>
</feature>
<feature type="compositionally biased region" description="Polar residues" evidence="7">
    <location>
        <begin position="736"/>
        <end position="746"/>
    </location>
</feature>
<feature type="region of interest" description="Disordered" evidence="7">
    <location>
        <begin position="687"/>
        <end position="808"/>
    </location>
</feature>
<name>A0A8S4FMI6_PLUXY</name>
<dbReference type="AlphaFoldDB" id="A0A8S4FMI6"/>
<feature type="transmembrane region" description="Helical" evidence="8">
    <location>
        <begin position="243"/>
        <end position="264"/>
    </location>
</feature>
<evidence type="ECO:0000256" key="3">
    <source>
        <dbReference type="ARBA" id="ARBA00022741"/>
    </source>
</evidence>
<feature type="compositionally biased region" description="Polar residues" evidence="7">
    <location>
        <begin position="787"/>
        <end position="797"/>
    </location>
</feature>
<evidence type="ECO:0000256" key="2">
    <source>
        <dbReference type="ARBA" id="ARBA00022692"/>
    </source>
</evidence>
<dbReference type="GO" id="GO:0016020">
    <property type="term" value="C:membrane"/>
    <property type="evidence" value="ECO:0007669"/>
    <property type="project" value="UniProtKB-SubCell"/>
</dbReference>
<sequence>MAFSMIRPPADHEVALRLSPDLYRGATQFVVPEPTIYSSDIDPSYAERVMKIIEDSKMTHHWTETDTPQCSCTDVRQECTYSEPPGAPPAMVVLPNVTTANEWLVATQEQYIQKRYAGYSAALTNNQTIFTAWYNNKGAHALPAALAGVSGARMRGAGGAGAAIETSSHPLQISQEQLSRSTLLQHVADAGIAGMLLLAYSLIPAGAAIYLVRERTRREQRLQLLCGTSPAVYWASAALWDQLIIVLNICITACVLLLFGFPVFVWRDNLAAICLLLFMFGLACNALIHVSQRLFSDASLANMVLFCGNAFLGLSGLAILLILDIISESEATDNARWTLHKIFLLSPQFALGDALVEIAKNTIQATVLARFGMDTYASPLWDPLLSYHFTALALLTIVLTAFNLALEYDCFEGIISRFRPPYSPPPGPLSAAAAAERSRVARLNVARPSGVRTIQNINAGFEPDEKLSKPPPSDGDDVAYCVGLARVYNADDRPALADLTLGIPKGQHEKLSKPPPSAGDDVAYCVGLARVYNADDRPALADLTLGIPNGQCTALLGENGAGKSTTFSLLTGEIRASAGQIYLHGRPVTPRDLCSGVISYCPQSDALDPLLTVYQTLRFYCKLRGITNEREVIPRTIDMFSLSKYTHALAGVLSGGNKRKLSAAVAFMGRAPLVLLDEPTRHSLTTDTASLQTQPPYRHSLTTDTASLQTQPPYRHSLPTDTASLQTQPPYRHSLPTDTASLQTQPPYRHSLPTDTASLQTQPPYRHSLPTDTASLQTQPPYRHSLPTDTASLQTQPPYRHSLPTDTASLQTQPHYRHSLTTDTASLQTQPHYRHSLPTDTVDMFSLCKYTHALAGVLSGGNKRKLSAAVAFMGRAPLVLLDEPTSGMDPGSRALVTRVIRLSSSWGRSVLLSTHALQDAGRVAARAAVLRRGRLEALLDVATELNAGYVVTMRSRDAAAAGRALRDRIPRARVDGARVHLPATSMVDGKEVPSRLSDVLLAVAQLQAAGIVDDYTLNQTQLEETFLNFTDRKDRATEHADPSPRPSPLMMRRNSEELSSVTSL</sequence>
<dbReference type="InterPro" id="IPR003439">
    <property type="entry name" value="ABC_transporter-like_ATP-bd"/>
</dbReference>
<evidence type="ECO:0000256" key="8">
    <source>
        <dbReference type="SAM" id="Phobius"/>
    </source>
</evidence>
<keyword evidence="6 8" id="KW-0472">Membrane</keyword>
<feature type="domain" description="ABC transporter" evidence="9">
    <location>
        <begin position="523"/>
        <end position="957"/>
    </location>
</feature>
<keyword evidence="4" id="KW-0067">ATP-binding</keyword>
<evidence type="ECO:0000256" key="4">
    <source>
        <dbReference type="ARBA" id="ARBA00022840"/>
    </source>
</evidence>
<dbReference type="Gene3D" id="3.40.50.300">
    <property type="entry name" value="P-loop containing nucleotide triphosphate hydrolases"/>
    <property type="match status" value="2"/>
</dbReference>
<feature type="compositionally biased region" description="Polar residues" evidence="7">
    <location>
        <begin position="687"/>
        <end position="712"/>
    </location>
</feature>
<dbReference type="InterPro" id="IPR027417">
    <property type="entry name" value="P-loop_NTPase"/>
</dbReference>
<feature type="compositionally biased region" description="Basic and acidic residues" evidence="7">
    <location>
        <begin position="1033"/>
        <end position="1042"/>
    </location>
</feature>
<evidence type="ECO:0000256" key="1">
    <source>
        <dbReference type="ARBA" id="ARBA00004141"/>
    </source>
</evidence>
<dbReference type="Pfam" id="PF12698">
    <property type="entry name" value="ABC2_membrane_3"/>
    <property type="match status" value="1"/>
</dbReference>
<evidence type="ECO:0000256" key="7">
    <source>
        <dbReference type="SAM" id="MobiDB-lite"/>
    </source>
</evidence>
<keyword evidence="3" id="KW-0547">Nucleotide-binding</keyword>
<keyword evidence="2 8" id="KW-0812">Transmembrane</keyword>
<dbReference type="PANTHER" id="PTHR19229">
    <property type="entry name" value="ATP-BINDING CASSETTE TRANSPORTER SUBFAMILY A ABCA"/>
    <property type="match status" value="1"/>
</dbReference>
<evidence type="ECO:0000256" key="6">
    <source>
        <dbReference type="ARBA" id="ARBA00023136"/>
    </source>
</evidence>
<feature type="compositionally biased region" description="Polar residues" evidence="7">
    <location>
        <begin position="770"/>
        <end position="780"/>
    </location>
</feature>
<dbReference type="Pfam" id="PF00005">
    <property type="entry name" value="ABC_tran"/>
    <property type="match status" value="1"/>
</dbReference>
<dbReference type="PANTHER" id="PTHR19229:SF250">
    <property type="entry name" value="ABC TRANSPORTER DOMAIN-CONTAINING PROTEIN-RELATED"/>
    <property type="match status" value="1"/>
</dbReference>
<dbReference type="InterPro" id="IPR003593">
    <property type="entry name" value="AAA+_ATPase"/>
</dbReference>
<protein>
    <submittedName>
        <fullName evidence="10">(diamondback moth) hypothetical protein</fullName>
    </submittedName>
</protein>
<dbReference type="SMART" id="SM00382">
    <property type="entry name" value="AAA"/>
    <property type="match status" value="1"/>
</dbReference>